<gene>
    <name evidence="1" type="ORF">E0L32_010515</name>
</gene>
<reference evidence="1 2" key="1">
    <citation type="submission" date="2019-06" db="EMBL/GenBank/DDBJ databases">
        <title>Draft genome sequence of the filamentous fungus Phialemoniopsis curvata isolated from diesel fuel.</title>
        <authorList>
            <person name="Varaljay V.A."/>
            <person name="Lyon W.J."/>
            <person name="Crouch A.L."/>
            <person name="Drake C.E."/>
            <person name="Hollomon J.M."/>
            <person name="Nadeau L.J."/>
            <person name="Nunn H.S."/>
            <person name="Stevenson B.S."/>
            <person name="Bojanowski C.L."/>
            <person name="Crookes-Goodson W.J."/>
        </authorList>
    </citation>
    <scope>NUCLEOTIDE SEQUENCE [LARGE SCALE GENOMIC DNA]</scope>
    <source>
        <strain evidence="1 2">D216</strain>
    </source>
</reference>
<evidence type="ECO:0000313" key="1">
    <source>
        <dbReference type="EMBL" id="TPX07828.1"/>
    </source>
</evidence>
<dbReference type="GeneID" id="41977962"/>
<name>A0A507ASG9_9PEZI</name>
<dbReference type="EMBL" id="SKBQ01000085">
    <property type="protein sequence ID" value="TPX07828.1"/>
    <property type="molecule type" value="Genomic_DNA"/>
</dbReference>
<dbReference type="STRING" id="1093900.A0A507ASG9"/>
<sequence>MKGNGWHDERARGPSIRFRSVSLRNILPVEKWSCLKHFGLSGFYINQHDLVSIFAALPDTLRSVELSFLSFARGQGDHRALLSEMRSALPWGNRPVHERPIVSIRMEDWIIKLGRAAWVREEVGAFLYGDGPNPFGNEGESCPDFIRVGFDVQRDEFDTCFERPNVMTAVLIRLGYLDGSPWDYEDWDELPSESDSATE</sequence>
<organism evidence="1 2">
    <name type="scientific">Thyridium curvatum</name>
    <dbReference type="NCBI Taxonomy" id="1093900"/>
    <lineage>
        <taxon>Eukaryota</taxon>
        <taxon>Fungi</taxon>
        <taxon>Dikarya</taxon>
        <taxon>Ascomycota</taxon>
        <taxon>Pezizomycotina</taxon>
        <taxon>Sordariomycetes</taxon>
        <taxon>Sordariomycetidae</taxon>
        <taxon>Thyridiales</taxon>
        <taxon>Thyridiaceae</taxon>
        <taxon>Thyridium</taxon>
    </lineage>
</organism>
<dbReference type="AlphaFoldDB" id="A0A507ASG9"/>
<evidence type="ECO:0000313" key="2">
    <source>
        <dbReference type="Proteomes" id="UP000319257"/>
    </source>
</evidence>
<dbReference type="Proteomes" id="UP000319257">
    <property type="component" value="Unassembled WGS sequence"/>
</dbReference>
<accession>A0A507ASG9</accession>
<dbReference type="InParanoid" id="A0A507ASG9"/>
<dbReference type="RefSeq" id="XP_030989539.1">
    <property type="nucleotide sequence ID" value="XM_031133142.1"/>
</dbReference>
<dbReference type="OrthoDB" id="5422579at2759"/>
<protein>
    <submittedName>
        <fullName evidence="1">Uncharacterized protein</fullName>
    </submittedName>
</protein>
<comment type="caution">
    <text evidence="1">The sequence shown here is derived from an EMBL/GenBank/DDBJ whole genome shotgun (WGS) entry which is preliminary data.</text>
</comment>
<proteinExistence type="predicted"/>
<keyword evidence="2" id="KW-1185">Reference proteome</keyword>